<dbReference type="InterPro" id="IPR000719">
    <property type="entry name" value="Prot_kinase_dom"/>
</dbReference>
<evidence type="ECO:0000259" key="10">
    <source>
        <dbReference type="PROSITE" id="PS50011"/>
    </source>
</evidence>
<feature type="binding site" evidence="9">
    <location>
        <position position="86"/>
    </location>
    <ligand>
        <name>ATP</name>
        <dbReference type="ChEBI" id="CHEBI:30616"/>
    </ligand>
</feature>
<organism evidence="11 12">
    <name type="scientific">Aspergillus campestris (strain IBT 28561)</name>
    <dbReference type="NCBI Taxonomy" id="1392248"/>
    <lineage>
        <taxon>Eukaryota</taxon>
        <taxon>Fungi</taxon>
        <taxon>Dikarya</taxon>
        <taxon>Ascomycota</taxon>
        <taxon>Pezizomycotina</taxon>
        <taxon>Eurotiomycetes</taxon>
        <taxon>Eurotiomycetidae</taxon>
        <taxon>Eurotiales</taxon>
        <taxon>Aspergillaceae</taxon>
        <taxon>Aspergillus</taxon>
        <taxon>Aspergillus subgen. Circumdati</taxon>
    </lineage>
</organism>
<evidence type="ECO:0000256" key="8">
    <source>
        <dbReference type="ARBA" id="ARBA00048679"/>
    </source>
</evidence>
<accession>A0A2I1CVG0</accession>
<dbReference type="EC" id="2.7.11.1" evidence="1"/>
<dbReference type="SUPFAM" id="SSF56112">
    <property type="entry name" value="Protein kinase-like (PK-like)"/>
    <property type="match status" value="1"/>
</dbReference>
<comment type="catalytic activity">
    <reaction evidence="7">
        <text>L-threonyl-[protein] + ATP = O-phospho-L-threonyl-[protein] + ADP + H(+)</text>
        <dbReference type="Rhea" id="RHEA:46608"/>
        <dbReference type="Rhea" id="RHEA-COMP:11060"/>
        <dbReference type="Rhea" id="RHEA-COMP:11605"/>
        <dbReference type="ChEBI" id="CHEBI:15378"/>
        <dbReference type="ChEBI" id="CHEBI:30013"/>
        <dbReference type="ChEBI" id="CHEBI:30616"/>
        <dbReference type="ChEBI" id="CHEBI:61977"/>
        <dbReference type="ChEBI" id="CHEBI:456216"/>
        <dbReference type="EC" id="2.7.11.1"/>
    </reaction>
</comment>
<dbReference type="SMART" id="SM00220">
    <property type="entry name" value="S_TKc"/>
    <property type="match status" value="1"/>
</dbReference>
<evidence type="ECO:0000256" key="9">
    <source>
        <dbReference type="PROSITE-ProRule" id="PRU10141"/>
    </source>
</evidence>
<dbReference type="AlphaFoldDB" id="A0A2I1CVG0"/>
<keyword evidence="3" id="KW-0808">Transferase</keyword>
<dbReference type="VEuPathDB" id="FungiDB:P168DRAFT_299187"/>
<keyword evidence="12" id="KW-1185">Reference proteome</keyword>
<keyword evidence="5" id="KW-0418">Kinase</keyword>
<gene>
    <name evidence="11" type="ORF">P168DRAFT_299187</name>
</gene>
<reference evidence="11" key="1">
    <citation type="submission" date="2016-12" db="EMBL/GenBank/DDBJ databases">
        <title>The genomes of Aspergillus section Nigri reveals drivers in fungal speciation.</title>
        <authorList>
            <consortium name="DOE Joint Genome Institute"/>
            <person name="Vesth T.C."/>
            <person name="Nybo J."/>
            <person name="Theobald S."/>
            <person name="Brandl J."/>
            <person name="Frisvad J.C."/>
            <person name="Nielsen K.F."/>
            <person name="Lyhne E.K."/>
            <person name="Kogle M.E."/>
            <person name="Kuo A."/>
            <person name="Riley R."/>
            <person name="Clum A."/>
            <person name="Nolan M."/>
            <person name="Lipzen A."/>
            <person name="Salamov A."/>
            <person name="Henrissat B."/>
            <person name="Wiebenga A."/>
            <person name="De vries R.P."/>
            <person name="Grigoriev I.V."/>
            <person name="Mortensen U.H."/>
            <person name="Andersen M.R."/>
            <person name="Baker S.E."/>
        </authorList>
    </citation>
    <scope>NUCLEOTIDE SEQUENCE</scope>
    <source>
        <strain evidence="11">IBT 28561</strain>
    </source>
</reference>
<dbReference type="Gene3D" id="3.30.200.20">
    <property type="entry name" value="Phosphorylase Kinase, domain 1"/>
    <property type="match status" value="1"/>
</dbReference>
<dbReference type="EMBL" id="MSFM01000011">
    <property type="protein sequence ID" value="PKY01613.1"/>
    <property type="molecule type" value="Genomic_DNA"/>
</dbReference>
<dbReference type="GO" id="GO:0005737">
    <property type="term" value="C:cytoplasm"/>
    <property type="evidence" value="ECO:0007669"/>
    <property type="project" value="TreeGrafter"/>
</dbReference>
<dbReference type="InterPro" id="IPR017441">
    <property type="entry name" value="Protein_kinase_ATP_BS"/>
</dbReference>
<dbReference type="GO" id="GO:0004674">
    <property type="term" value="F:protein serine/threonine kinase activity"/>
    <property type="evidence" value="ECO:0007669"/>
    <property type="project" value="UniProtKB-KW"/>
</dbReference>
<evidence type="ECO:0000313" key="11">
    <source>
        <dbReference type="EMBL" id="PKY01613.1"/>
    </source>
</evidence>
<dbReference type="Proteomes" id="UP000234254">
    <property type="component" value="Unassembled WGS sequence"/>
</dbReference>
<dbReference type="OrthoDB" id="5979581at2759"/>
<evidence type="ECO:0000256" key="5">
    <source>
        <dbReference type="ARBA" id="ARBA00022777"/>
    </source>
</evidence>
<dbReference type="RefSeq" id="XP_024690207.1">
    <property type="nucleotide sequence ID" value="XM_024838316.1"/>
</dbReference>
<evidence type="ECO:0000256" key="6">
    <source>
        <dbReference type="ARBA" id="ARBA00022840"/>
    </source>
</evidence>
<comment type="catalytic activity">
    <reaction evidence="8">
        <text>L-seryl-[protein] + ATP = O-phospho-L-seryl-[protein] + ADP + H(+)</text>
        <dbReference type="Rhea" id="RHEA:17989"/>
        <dbReference type="Rhea" id="RHEA-COMP:9863"/>
        <dbReference type="Rhea" id="RHEA-COMP:11604"/>
        <dbReference type="ChEBI" id="CHEBI:15378"/>
        <dbReference type="ChEBI" id="CHEBI:29999"/>
        <dbReference type="ChEBI" id="CHEBI:30616"/>
        <dbReference type="ChEBI" id="CHEBI:83421"/>
        <dbReference type="ChEBI" id="CHEBI:456216"/>
        <dbReference type="EC" id="2.7.11.1"/>
    </reaction>
</comment>
<evidence type="ECO:0000256" key="4">
    <source>
        <dbReference type="ARBA" id="ARBA00022741"/>
    </source>
</evidence>
<dbReference type="PROSITE" id="PS50011">
    <property type="entry name" value="PROTEIN_KINASE_DOM"/>
    <property type="match status" value="1"/>
</dbReference>
<proteinExistence type="predicted"/>
<dbReference type="PANTHER" id="PTHR47634:SF9">
    <property type="entry name" value="PROTEIN KINASE DOMAIN-CONTAINING PROTEIN-RELATED"/>
    <property type="match status" value="1"/>
</dbReference>
<evidence type="ECO:0000313" key="12">
    <source>
        <dbReference type="Proteomes" id="UP000234254"/>
    </source>
</evidence>
<dbReference type="Gene3D" id="1.10.510.10">
    <property type="entry name" value="Transferase(Phosphotransferase) domain 1"/>
    <property type="match status" value="1"/>
</dbReference>
<feature type="domain" description="Protein kinase" evidence="10">
    <location>
        <begin position="57"/>
        <end position="411"/>
    </location>
</feature>
<keyword evidence="2" id="KW-0723">Serine/threonine-protein kinase</keyword>
<sequence length="421" mass="47440">MENRSPFKLLASRGSDSINVKHHIVKYNWIDGADTLENYKPGGYHPVLIGDVLHNRYRIVDKLGFGGYSTVWLAHDTHQEEYVAVKIGIADSPSISQELKCLRALSASSKPAHPGHEAIPTPLDEFELCGPNGVHPCYTMVPTRCDLREVSFGHLFPLEVARALVGGLTRAISYMHSCGYVHGDIHLRNILLQLPPSLNHLSIKQFYEKYGDPDAVPITLRDGTAGPLSPNVPPTAVTPLYLGIDAEDFQLHDARLLLSDFGESYAPDAPPETRFGPHAPLSYSADIWCLGVAIWEILGMKALFSNEYVTEDEMVSQHIDVLGPMPACWWERWEGRGKFFEPDGRPIEGREVWPELGQSFEYSIQHYRRKWQIGVFGEEETRAILDLVRRMLVFEPDERLTIEEVLKSGWMVRWVISEGGQ</sequence>
<dbReference type="PROSITE" id="PS00107">
    <property type="entry name" value="PROTEIN_KINASE_ATP"/>
    <property type="match status" value="1"/>
</dbReference>
<dbReference type="GO" id="GO:0050684">
    <property type="term" value="P:regulation of mRNA processing"/>
    <property type="evidence" value="ECO:0007669"/>
    <property type="project" value="TreeGrafter"/>
</dbReference>
<dbReference type="GO" id="GO:0005634">
    <property type="term" value="C:nucleus"/>
    <property type="evidence" value="ECO:0007669"/>
    <property type="project" value="TreeGrafter"/>
</dbReference>
<dbReference type="InterPro" id="IPR051334">
    <property type="entry name" value="SRPK"/>
</dbReference>
<dbReference type="GO" id="GO:0005524">
    <property type="term" value="F:ATP binding"/>
    <property type="evidence" value="ECO:0007669"/>
    <property type="project" value="UniProtKB-UniRule"/>
</dbReference>
<keyword evidence="4 9" id="KW-0547">Nucleotide-binding</keyword>
<evidence type="ECO:0000256" key="1">
    <source>
        <dbReference type="ARBA" id="ARBA00012513"/>
    </source>
</evidence>
<dbReference type="GeneID" id="36545840"/>
<keyword evidence="6 9" id="KW-0067">ATP-binding</keyword>
<evidence type="ECO:0000256" key="2">
    <source>
        <dbReference type="ARBA" id="ARBA00022527"/>
    </source>
</evidence>
<dbReference type="Pfam" id="PF00069">
    <property type="entry name" value="Pkinase"/>
    <property type="match status" value="1"/>
</dbReference>
<dbReference type="GO" id="GO:0000245">
    <property type="term" value="P:spliceosomal complex assembly"/>
    <property type="evidence" value="ECO:0007669"/>
    <property type="project" value="TreeGrafter"/>
</dbReference>
<name>A0A2I1CVG0_ASPC2</name>
<evidence type="ECO:0000256" key="3">
    <source>
        <dbReference type="ARBA" id="ARBA00022679"/>
    </source>
</evidence>
<evidence type="ECO:0000256" key="7">
    <source>
        <dbReference type="ARBA" id="ARBA00047899"/>
    </source>
</evidence>
<dbReference type="InterPro" id="IPR011009">
    <property type="entry name" value="Kinase-like_dom_sf"/>
</dbReference>
<comment type="caution">
    <text evidence="11">The sequence shown here is derived from an EMBL/GenBank/DDBJ whole genome shotgun (WGS) entry which is preliminary data.</text>
</comment>
<protein>
    <recommendedName>
        <fullName evidence="1">non-specific serine/threonine protein kinase</fullName>
        <ecNumber evidence="1">2.7.11.1</ecNumber>
    </recommendedName>
</protein>
<dbReference type="PANTHER" id="PTHR47634">
    <property type="entry name" value="PROTEIN KINASE DOMAIN-CONTAINING PROTEIN-RELATED"/>
    <property type="match status" value="1"/>
</dbReference>